<dbReference type="OMA" id="DDFMSTY"/>
<dbReference type="PANTHER" id="PTHR36388:SF1">
    <property type="entry name" value="OS02G0469000 PROTEIN"/>
    <property type="match status" value="1"/>
</dbReference>
<dbReference type="Gramene" id="Kaladp0047s0022.1.v1.1">
    <property type="protein sequence ID" value="Kaladp0047s0022.1.v1.1.CDS.1"/>
    <property type="gene ID" value="Kaladp0047s0022.v1.1"/>
</dbReference>
<sequence length="233" mass="25290">MDLEGDVMMEGAVSSAILSSLEFNEGDVALSSEDLAWVDSCLVPDPDVPEGSWDSLRDALLDVLASQPSKSSDSVVPRAKPVQLAVEESDGGVEKDLEEKKDDEISDLMKELRFENALLPTYKEGAKVNAIVEEEDDLGFVLDENETGPLVDEIFKVWELESPWEDGDFVTQLNKALKSIESTALNSAEASYETMPLSAGDVATTASWKNLEDEFLDSIIAGIADLSLGQFHG</sequence>
<evidence type="ECO:0000313" key="1">
    <source>
        <dbReference type="EnsemblPlants" id="Kaladp0047s0022.2.v1.1.CDS.1"/>
    </source>
</evidence>
<organism evidence="1 2">
    <name type="scientific">Kalanchoe fedtschenkoi</name>
    <name type="common">Lavender scallops</name>
    <name type="synonym">South American air plant</name>
    <dbReference type="NCBI Taxonomy" id="63787"/>
    <lineage>
        <taxon>Eukaryota</taxon>
        <taxon>Viridiplantae</taxon>
        <taxon>Streptophyta</taxon>
        <taxon>Embryophyta</taxon>
        <taxon>Tracheophyta</taxon>
        <taxon>Spermatophyta</taxon>
        <taxon>Magnoliopsida</taxon>
        <taxon>eudicotyledons</taxon>
        <taxon>Gunneridae</taxon>
        <taxon>Pentapetalae</taxon>
        <taxon>Saxifragales</taxon>
        <taxon>Crassulaceae</taxon>
        <taxon>Kalanchoe</taxon>
    </lineage>
</organism>
<keyword evidence="2" id="KW-1185">Reference proteome</keyword>
<dbReference type="PANTHER" id="PTHR36388">
    <property type="entry name" value="OS02G0469000 PROTEIN"/>
    <property type="match status" value="1"/>
</dbReference>
<evidence type="ECO:0000313" key="2">
    <source>
        <dbReference type="Proteomes" id="UP000594263"/>
    </source>
</evidence>
<dbReference type="Gramene" id="Kaladp0047s0022.2.v1.1">
    <property type="protein sequence ID" value="Kaladp0047s0022.2.v1.1.CDS.1"/>
    <property type="gene ID" value="Kaladp0047s0022.v1.1"/>
</dbReference>
<name>A0A7N0TX56_KALFE</name>
<dbReference type="Proteomes" id="UP000594263">
    <property type="component" value="Unplaced"/>
</dbReference>
<reference evidence="1" key="1">
    <citation type="submission" date="2021-01" db="UniProtKB">
        <authorList>
            <consortium name="EnsemblPlants"/>
        </authorList>
    </citation>
    <scope>IDENTIFICATION</scope>
</reference>
<dbReference type="EnsemblPlants" id="Kaladp0047s0022.2.v1.1">
    <property type="protein sequence ID" value="Kaladp0047s0022.2.v1.1.CDS.1"/>
    <property type="gene ID" value="Kaladp0047s0022.v1.1"/>
</dbReference>
<dbReference type="AlphaFoldDB" id="A0A7N0TX56"/>
<proteinExistence type="predicted"/>
<dbReference type="EnsemblPlants" id="Kaladp0047s0022.1.v1.1">
    <property type="protein sequence ID" value="Kaladp0047s0022.1.v1.1.CDS.1"/>
    <property type="gene ID" value="Kaladp0047s0022.v1.1"/>
</dbReference>
<protein>
    <submittedName>
        <fullName evidence="1">Uncharacterized protein</fullName>
    </submittedName>
</protein>
<accession>A0A7N0TX56</accession>